<dbReference type="Gene3D" id="1.25.40.10">
    <property type="entry name" value="Tetratricopeptide repeat domain"/>
    <property type="match status" value="1"/>
</dbReference>
<keyword evidence="1" id="KW-0132">Cell division</keyword>
<comment type="similarity">
    <text evidence="1">Belongs to the CpoB family.</text>
</comment>
<evidence type="ECO:0000313" key="5">
    <source>
        <dbReference type="Proteomes" id="UP000254794"/>
    </source>
</evidence>
<comment type="function">
    <text evidence="1">Mediates coordination of peptidoglycan synthesis and outer membrane constriction during cell division.</text>
</comment>
<dbReference type="GO" id="GO:0030288">
    <property type="term" value="C:outer membrane-bounded periplasmic space"/>
    <property type="evidence" value="ECO:0007669"/>
    <property type="project" value="UniProtKB-UniRule"/>
</dbReference>
<feature type="domain" description="YbgF trimerisation" evidence="3">
    <location>
        <begin position="70"/>
        <end position="128"/>
    </location>
</feature>
<dbReference type="InterPro" id="IPR014162">
    <property type="entry name" value="CpoB_C"/>
</dbReference>
<dbReference type="InterPro" id="IPR032519">
    <property type="entry name" value="YbgF_tri"/>
</dbReference>
<dbReference type="SUPFAM" id="SSF48452">
    <property type="entry name" value="TPR-like"/>
    <property type="match status" value="1"/>
</dbReference>
<evidence type="ECO:0000256" key="2">
    <source>
        <dbReference type="PROSITE-ProRule" id="PRU00339"/>
    </source>
</evidence>
<dbReference type="Pfam" id="PF16331">
    <property type="entry name" value="TolA_bind_tri"/>
    <property type="match status" value="1"/>
</dbReference>
<dbReference type="GO" id="GO:0043093">
    <property type="term" value="P:FtsZ-dependent cytokinesis"/>
    <property type="evidence" value="ECO:0007669"/>
    <property type="project" value="UniProtKB-UniRule"/>
</dbReference>
<comment type="subcellular location">
    <subcellularLocation>
        <location evidence="1">Periplasm</location>
    </subcellularLocation>
</comment>
<dbReference type="EMBL" id="UGOD01000001">
    <property type="protein sequence ID" value="STX52509.1"/>
    <property type="molecule type" value="Genomic_DNA"/>
</dbReference>
<reference evidence="4 5" key="1">
    <citation type="submission" date="2018-06" db="EMBL/GenBank/DDBJ databases">
        <authorList>
            <consortium name="Pathogen Informatics"/>
            <person name="Doyle S."/>
        </authorList>
    </citation>
    <scope>NUCLEOTIDE SEQUENCE [LARGE SCALE GENOMIC DNA]</scope>
    <source>
        <strain evidence="4 5">NCTC13316</strain>
    </source>
</reference>
<feature type="coiled-coil region" evidence="1">
    <location>
        <begin position="74"/>
        <end position="108"/>
    </location>
</feature>
<evidence type="ECO:0000313" key="4">
    <source>
        <dbReference type="EMBL" id="STX52509.1"/>
    </source>
</evidence>
<keyword evidence="1" id="KW-0574">Periplasm</keyword>
<dbReference type="NCBIfam" id="TIGR02795">
    <property type="entry name" value="tol_pal_ybgF"/>
    <property type="match status" value="1"/>
</dbReference>
<keyword evidence="1" id="KW-0131">Cell cycle</keyword>
<dbReference type="OrthoDB" id="9768142at2"/>
<dbReference type="HAMAP" id="MF_02066">
    <property type="entry name" value="CpoB"/>
    <property type="match status" value="1"/>
</dbReference>
<keyword evidence="2" id="KW-0802">TPR repeat</keyword>
<organism evidence="4 5">
    <name type="scientific">Legionella busanensis</name>
    <dbReference type="NCBI Taxonomy" id="190655"/>
    <lineage>
        <taxon>Bacteria</taxon>
        <taxon>Pseudomonadati</taxon>
        <taxon>Pseudomonadota</taxon>
        <taxon>Gammaproteobacteria</taxon>
        <taxon>Legionellales</taxon>
        <taxon>Legionellaceae</taxon>
        <taxon>Legionella</taxon>
    </lineage>
</organism>
<dbReference type="AlphaFoldDB" id="A0A378JQQ6"/>
<feature type="signal peptide" evidence="1">
    <location>
        <begin position="1"/>
        <end position="23"/>
    </location>
</feature>
<dbReference type="Pfam" id="PF13424">
    <property type="entry name" value="TPR_12"/>
    <property type="match status" value="1"/>
</dbReference>
<dbReference type="InterPro" id="IPR019734">
    <property type="entry name" value="TPR_rpt"/>
</dbReference>
<feature type="chain" id="PRO_5017090618" description="Cell division coordinator CpoB" evidence="1">
    <location>
        <begin position="24"/>
        <end position="310"/>
    </location>
</feature>
<proteinExistence type="inferred from homology"/>
<protein>
    <recommendedName>
        <fullName evidence="1">Cell division coordinator CpoB</fullName>
    </recommendedName>
</protein>
<dbReference type="RefSeq" id="WP_115332063.1">
    <property type="nucleotide sequence ID" value="NZ_CAAAHP010000006.1"/>
</dbReference>
<dbReference type="Pfam" id="PF13174">
    <property type="entry name" value="TPR_6"/>
    <property type="match status" value="1"/>
</dbReference>
<sequence precursor="true">MIRSPKGFLIICFTCLLPLSALAEAPVVDDSENFAIFDDGQAAIEQPVAKAQLEDNDAEIALAQDNELNADSTNVELLDKLKSLQQELQELRGQLEVQAHNLKTLQEQQLTFYQDINTRLKSTNPAATSAATKIINSMKRATEPSIDEVGTKKAETPAVKPYSEKQTKAKLEFKGSLTAANKNPADEQISYLAAYDLVKNKQFDDALSAMQNFVTRYPQGGYTANAHYWLGELYMVKKNYASAIEHFETVLTRFPTSSKTAACLLKIGYALAASGQEIEARQRLQEVVKNYPDTPTAELAAAKLKSISTL</sequence>
<evidence type="ECO:0000256" key="1">
    <source>
        <dbReference type="HAMAP-Rule" id="MF_02066"/>
    </source>
</evidence>
<dbReference type="Gene3D" id="1.20.5.110">
    <property type="match status" value="1"/>
</dbReference>
<dbReference type="InterPro" id="IPR034706">
    <property type="entry name" value="CpoB"/>
</dbReference>
<evidence type="ECO:0000259" key="3">
    <source>
        <dbReference type="Pfam" id="PF16331"/>
    </source>
</evidence>
<dbReference type="SMART" id="SM00028">
    <property type="entry name" value="TPR"/>
    <property type="match status" value="2"/>
</dbReference>
<gene>
    <name evidence="4" type="primary">ybgF</name>
    <name evidence="1" type="synonym">cpoB</name>
    <name evidence="4" type="ORF">NCTC13316_02625</name>
</gene>
<name>A0A378JQQ6_9GAMM</name>
<keyword evidence="1" id="KW-0175">Coiled coil</keyword>
<keyword evidence="5" id="KW-1185">Reference proteome</keyword>
<accession>A0A378JQQ6</accession>
<dbReference type="GO" id="GO:0070206">
    <property type="term" value="P:protein trimerization"/>
    <property type="evidence" value="ECO:0007669"/>
    <property type="project" value="InterPro"/>
</dbReference>
<dbReference type="InterPro" id="IPR011990">
    <property type="entry name" value="TPR-like_helical_dom_sf"/>
</dbReference>
<feature type="repeat" description="TPR" evidence="2">
    <location>
        <begin position="224"/>
        <end position="257"/>
    </location>
</feature>
<keyword evidence="1" id="KW-0732">Signal</keyword>
<dbReference type="PROSITE" id="PS50005">
    <property type="entry name" value="TPR"/>
    <property type="match status" value="1"/>
</dbReference>
<dbReference type="Proteomes" id="UP000254794">
    <property type="component" value="Unassembled WGS sequence"/>
</dbReference>